<keyword evidence="1" id="KW-0175">Coiled coil</keyword>
<comment type="caution">
    <text evidence="2">The sequence shown here is derived from an EMBL/GenBank/DDBJ whole genome shotgun (WGS) entry which is preliminary data.</text>
</comment>
<proteinExistence type="predicted"/>
<evidence type="ECO:0008006" key="4">
    <source>
        <dbReference type="Google" id="ProtNLM"/>
    </source>
</evidence>
<gene>
    <name evidence="2" type="ORF">PGLA1383_LOCUS44421</name>
</gene>
<protein>
    <recommendedName>
        <fullName evidence="4">Anaphase-promoting complex subunit 5</fullName>
    </recommendedName>
</protein>
<dbReference type="SMART" id="SM00028">
    <property type="entry name" value="TPR"/>
    <property type="match status" value="3"/>
</dbReference>
<feature type="non-terminal residue" evidence="2">
    <location>
        <position position="560"/>
    </location>
</feature>
<dbReference type="InterPro" id="IPR019734">
    <property type="entry name" value="TPR_rpt"/>
</dbReference>
<dbReference type="InterPro" id="IPR011990">
    <property type="entry name" value="TPR-like_helical_dom_sf"/>
</dbReference>
<evidence type="ECO:0000313" key="3">
    <source>
        <dbReference type="Proteomes" id="UP000654075"/>
    </source>
</evidence>
<feature type="coiled-coil region" evidence="1">
    <location>
        <begin position="191"/>
        <end position="241"/>
    </location>
</feature>
<dbReference type="OrthoDB" id="432210at2759"/>
<evidence type="ECO:0000313" key="2">
    <source>
        <dbReference type="EMBL" id="CAE8627693.1"/>
    </source>
</evidence>
<accession>A0A813GRQ9</accession>
<dbReference type="SUPFAM" id="SSF48452">
    <property type="entry name" value="TPR-like"/>
    <property type="match status" value="2"/>
</dbReference>
<dbReference type="PANTHER" id="PTHR10098:SF108">
    <property type="entry name" value="TETRATRICOPEPTIDE REPEAT PROTEIN 28"/>
    <property type="match status" value="1"/>
</dbReference>
<evidence type="ECO:0000256" key="1">
    <source>
        <dbReference type="SAM" id="Coils"/>
    </source>
</evidence>
<dbReference type="Proteomes" id="UP000654075">
    <property type="component" value="Unassembled WGS sequence"/>
</dbReference>
<dbReference type="EMBL" id="CAJNNV010029239">
    <property type="protein sequence ID" value="CAE8627693.1"/>
    <property type="molecule type" value="Genomic_DNA"/>
</dbReference>
<organism evidence="2 3">
    <name type="scientific">Polarella glacialis</name>
    <name type="common">Dinoflagellate</name>
    <dbReference type="NCBI Taxonomy" id="89957"/>
    <lineage>
        <taxon>Eukaryota</taxon>
        <taxon>Sar</taxon>
        <taxon>Alveolata</taxon>
        <taxon>Dinophyceae</taxon>
        <taxon>Suessiales</taxon>
        <taxon>Suessiaceae</taxon>
        <taxon>Polarella</taxon>
    </lineage>
</organism>
<feature type="non-terminal residue" evidence="2">
    <location>
        <position position="1"/>
    </location>
</feature>
<dbReference type="AlphaFoldDB" id="A0A813GRQ9"/>
<dbReference type="Gene3D" id="1.25.40.10">
    <property type="entry name" value="Tetratricopeptide repeat domain"/>
    <property type="match status" value="3"/>
</dbReference>
<keyword evidence="3" id="KW-1185">Reference proteome</keyword>
<reference evidence="2" key="1">
    <citation type="submission" date="2021-02" db="EMBL/GenBank/DDBJ databases">
        <authorList>
            <person name="Dougan E. K."/>
            <person name="Rhodes N."/>
            <person name="Thang M."/>
            <person name="Chan C."/>
        </authorList>
    </citation>
    <scope>NUCLEOTIDE SEQUENCE</scope>
</reference>
<name>A0A813GRQ9_POLGL</name>
<dbReference type="PANTHER" id="PTHR10098">
    <property type="entry name" value="RAPSYN-RELATED"/>
    <property type="match status" value="1"/>
</dbReference>
<sequence length="560" mass="61196">VGGWGSHGLTVYKMLIKARGGGDFLSEHYRQAACGIAISDTAREACALFVEAEDHLGVEEFPEALRKATLAVDSFRAAGDSRGTADALRLSVLASLGSGSAHLLAEAGRLAWAELERRRAEKDKLGEAKMLVSIAEACTDLEGRGRAEAVTAAKEACAIGKHEGEKRLEVMALLALASVHVAKGSRDKPGAEQALQAASEARELAQDLDDRRKEAESLHAMAEAKAICTSLEDALESADEAMDFYLELKDKRMEAFELLRMASWNLALGQHARALSDAEDALEIYQMLQSPMEVDALRAVFQAHLARSDLRKARLVAAEAFRRFREQGKKEAQVQACTMLIEMYVKADRIDEALSSAQQGLKVCKELGDQARQVSMLVVVARMRFRLAQLSKALVTGRDAFDLMLQLKGSDGKAVSKDKVDLMQVMADSHVNQGDPEAALELVTEMKEHFQQIEDGQGLASSLLLSSILQLRLGKADVATQLANRAQSLFNEEGDMKGEADALKTLGELYWKKSEFKAAVRMGERARALYREVEFTDGELACMYMISENAVRLSVQEGAK</sequence>